<sequence length="322" mass="35322">MRDDGLVRSLLDRTKHILQQRFFAVGEPSLLSEQIDETHPLFFKEYNSPPIQNEKALLHQFTGLTTTNSSAYYGSNGRATQGSQSNTEPGEAMEGIRSGWDEEDYTEGSLSEDSDSENAGTVNDVNKVIDTAERSLLLRATNVASMLITGDPTAVDDRSILLISPSFNRSAIEDANVKIFPGAKAKGVVQNAIQNIVKCQKSTGYVASDTLVVYEFKSLSAGSQELMEKIVSAPVRPWHACIVCSSGRGYCKTDHMYLRMWTMGESMGKDAGAMMDGISRDSDNTHALVELPVNNCAEGSAESHDFIRQQVGFLNLSDHFDF</sequence>
<evidence type="ECO:0000313" key="3">
    <source>
        <dbReference type="Proteomes" id="UP000284842"/>
    </source>
</evidence>
<comment type="caution">
    <text evidence="2">The sequence shown here is derived from an EMBL/GenBank/DDBJ whole genome shotgun (WGS) entry which is preliminary data.</text>
</comment>
<reference evidence="2 3" key="1">
    <citation type="journal article" date="2018" name="Evol. Lett.">
        <title>Horizontal gene cluster transfer increased hallucinogenic mushroom diversity.</title>
        <authorList>
            <person name="Reynolds H.T."/>
            <person name="Vijayakumar V."/>
            <person name="Gluck-Thaler E."/>
            <person name="Korotkin H.B."/>
            <person name="Matheny P.B."/>
            <person name="Slot J.C."/>
        </authorList>
    </citation>
    <scope>NUCLEOTIDE SEQUENCE [LARGE SCALE GENOMIC DNA]</scope>
    <source>
        <strain evidence="2 3">2629</strain>
    </source>
</reference>
<gene>
    <name evidence="2" type="ORF">CVT24_001973</name>
</gene>
<protein>
    <submittedName>
        <fullName evidence="2">Uncharacterized protein</fullName>
    </submittedName>
</protein>
<dbReference type="OrthoDB" id="2931579at2759"/>
<organism evidence="2 3">
    <name type="scientific">Panaeolus cyanescens</name>
    <dbReference type="NCBI Taxonomy" id="181874"/>
    <lineage>
        <taxon>Eukaryota</taxon>
        <taxon>Fungi</taxon>
        <taxon>Dikarya</taxon>
        <taxon>Basidiomycota</taxon>
        <taxon>Agaricomycotina</taxon>
        <taxon>Agaricomycetes</taxon>
        <taxon>Agaricomycetidae</taxon>
        <taxon>Agaricales</taxon>
        <taxon>Agaricineae</taxon>
        <taxon>Galeropsidaceae</taxon>
        <taxon>Panaeolus</taxon>
    </lineage>
</organism>
<evidence type="ECO:0000313" key="2">
    <source>
        <dbReference type="EMBL" id="PPR02507.1"/>
    </source>
</evidence>
<accession>A0A409YHK5</accession>
<feature type="compositionally biased region" description="Acidic residues" evidence="1">
    <location>
        <begin position="101"/>
        <end position="116"/>
    </location>
</feature>
<dbReference type="AlphaFoldDB" id="A0A409YHK5"/>
<proteinExistence type="predicted"/>
<dbReference type="EMBL" id="NHTK01001167">
    <property type="protein sequence ID" value="PPR02507.1"/>
    <property type="molecule type" value="Genomic_DNA"/>
</dbReference>
<keyword evidence="3" id="KW-1185">Reference proteome</keyword>
<dbReference type="Proteomes" id="UP000284842">
    <property type="component" value="Unassembled WGS sequence"/>
</dbReference>
<dbReference type="InParanoid" id="A0A409YHK5"/>
<evidence type="ECO:0000256" key="1">
    <source>
        <dbReference type="SAM" id="MobiDB-lite"/>
    </source>
</evidence>
<feature type="region of interest" description="Disordered" evidence="1">
    <location>
        <begin position="72"/>
        <end position="122"/>
    </location>
</feature>
<name>A0A409YHK5_9AGAR</name>
<feature type="compositionally biased region" description="Polar residues" evidence="1">
    <location>
        <begin position="72"/>
        <end position="88"/>
    </location>
</feature>